<dbReference type="AlphaFoldDB" id="A0A5R8Y2U4"/>
<organism evidence="1 2">
    <name type="scientific">Arcobacter arenosus</name>
    <dbReference type="NCBI Taxonomy" id="2576037"/>
    <lineage>
        <taxon>Bacteria</taxon>
        <taxon>Pseudomonadati</taxon>
        <taxon>Campylobacterota</taxon>
        <taxon>Epsilonproteobacteria</taxon>
        <taxon>Campylobacterales</taxon>
        <taxon>Arcobacteraceae</taxon>
        <taxon>Arcobacter</taxon>
    </lineage>
</organism>
<dbReference type="Pfam" id="PF09626">
    <property type="entry name" value="DHC"/>
    <property type="match status" value="1"/>
</dbReference>
<evidence type="ECO:0000313" key="1">
    <source>
        <dbReference type="EMBL" id="TLP39190.1"/>
    </source>
</evidence>
<sequence length="163" mass="18919">MKYLLLLTIGITSLMANDMNTKETLFKNECSSCHMAYQAQFLPKRSWIKMMNNLSEHFNTDASLNEEDTQMIKEYLVANSSDSTKKLYGEIAEFAQSIPKSKTFLAITDIPKFKREHREVPKRFITQKEVKSLSNCTACHTDAKKGWYDEDNINIPNYGRWDD</sequence>
<dbReference type="OrthoDB" id="5296814at2"/>
<reference evidence="1 2" key="1">
    <citation type="submission" date="2019-05" db="EMBL/GenBank/DDBJ databases">
        <title>Arcobacter sp. nov., isolated from sea sediment.</title>
        <authorList>
            <person name="Kim W."/>
        </authorList>
    </citation>
    <scope>NUCLEOTIDE SEQUENCE [LARGE SCALE GENOMIC DNA]</scope>
    <source>
        <strain evidence="1 2">CAU 1517</strain>
    </source>
</reference>
<dbReference type="EMBL" id="VANU01000002">
    <property type="protein sequence ID" value="TLP39190.1"/>
    <property type="molecule type" value="Genomic_DNA"/>
</dbReference>
<accession>A0A5R8Y2U4</accession>
<keyword evidence="2" id="KW-1185">Reference proteome</keyword>
<dbReference type="SUPFAM" id="SSF48695">
    <property type="entry name" value="Multiheme cytochromes"/>
    <property type="match status" value="1"/>
</dbReference>
<dbReference type="Proteomes" id="UP000308901">
    <property type="component" value="Unassembled WGS sequence"/>
</dbReference>
<name>A0A5R8Y2U4_9BACT</name>
<dbReference type="InterPro" id="IPR018588">
    <property type="entry name" value="Dihaem_cytochrome-c"/>
</dbReference>
<dbReference type="InterPro" id="IPR036280">
    <property type="entry name" value="Multihaem_cyt_sf"/>
</dbReference>
<gene>
    <name evidence="1" type="ORF">FDK22_04780</name>
</gene>
<proteinExistence type="predicted"/>
<dbReference type="RefSeq" id="WP_138151774.1">
    <property type="nucleotide sequence ID" value="NZ_VANU01000002.1"/>
</dbReference>
<comment type="caution">
    <text evidence="1">The sequence shown here is derived from an EMBL/GenBank/DDBJ whole genome shotgun (WGS) entry which is preliminary data.</text>
</comment>
<protein>
    <submittedName>
        <fullName evidence="1">Cytochrome C</fullName>
    </submittedName>
</protein>
<evidence type="ECO:0000313" key="2">
    <source>
        <dbReference type="Proteomes" id="UP000308901"/>
    </source>
</evidence>